<dbReference type="EMBL" id="JBGBPQ010000026">
    <property type="protein sequence ID" value="KAL1499241.1"/>
    <property type="molecule type" value="Genomic_DNA"/>
</dbReference>
<accession>A0AB34IJU2</accession>
<organism evidence="2 3">
    <name type="scientific">Prymnesium parvum</name>
    <name type="common">Toxic golden alga</name>
    <dbReference type="NCBI Taxonomy" id="97485"/>
    <lineage>
        <taxon>Eukaryota</taxon>
        <taxon>Haptista</taxon>
        <taxon>Haptophyta</taxon>
        <taxon>Prymnesiophyceae</taxon>
        <taxon>Prymnesiales</taxon>
        <taxon>Prymnesiaceae</taxon>
        <taxon>Prymnesium</taxon>
    </lineage>
</organism>
<proteinExistence type="predicted"/>
<dbReference type="Proteomes" id="UP001515480">
    <property type="component" value="Unassembled WGS sequence"/>
</dbReference>
<evidence type="ECO:0000313" key="2">
    <source>
        <dbReference type="EMBL" id="KAL1499241.1"/>
    </source>
</evidence>
<protein>
    <recommendedName>
        <fullName evidence="4">CDAN1-interacting nuclease 1</fullName>
    </recommendedName>
</protein>
<evidence type="ECO:0008006" key="4">
    <source>
        <dbReference type="Google" id="ProtNLM"/>
    </source>
</evidence>
<keyword evidence="3" id="KW-1185">Reference proteome</keyword>
<comment type="caution">
    <text evidence="2">The sequence shown here is derived from an EMBL/GenBank/DDBJ whole genome shotgun (WGS) entry which is preliminary data.</text>
</comment>
<gene>
    <name evidence="2" type="ORF">AB1Y20_013746</name>
</gene>
<name>A0AB34IJU2_PRYPA</name>
<evidence type="ECO:0000256" key="1">
    <source>
        <dbReference type="SAM" id="MobiDB-lite"/>
    </source>
</evidence>
<evidence type="ECO:0000313" key="3">
    <source>
        <dbReference type="Proteomes" id="UP001515480"/>
    </source>
</evidence>
<reference evidence="2 3" key="1">
    <citation type="journal article" date="2024" name="Science">
        <title>Giant polyketide synthase enzymes in the biosynthesis of giant marine polyether toxins.</title>
        <authorList>
            <person name="Fallon T.R."/>
            <person name="Shende V.V."/>
            <person name="Wierzbicki I.H."/>
            <person name="Pendleton A.L."/>
            <person name="Watervoot N.F."/>
            <person name="Auber R.P."/>
            <person name="Gonzalez D.J."/>
            <person name="Wisecaver J.H."/>
            <person name="Moore B.S."/>
        </authorList>
    </citation>
    <scope>NUCLEOTIDE SEQUENCE [LARGE SCALE GENOMIC DNA]</scope>
    <source>
        <strain evidence="2 3">12B1</strain>
    </source>
</reference>
<feature type="compositionally biased region" description="Polar residues" evidence="1">
    <location>
        <begin position="206"/>
        <end position="216"/>
    </location>
</feature>
<feature type="region of interest" description="Disordered" evidence="1">
    <location>
        <begin position="206"/>
        <end position="227"/>
    </location>
</feature>
<sequence>MTRIEKTLDRTSALVEQLAGHARNRDMYLEAVATDHVCKAIDDQAKKCWHVRKLFNPKFQTEKNGKRSDAIEIDGLVQCEAVDNCREKRLVVIIEVKSCLNKDAVDRATKKKKEFWDLIQSAKQQTEGASPRDIPGYLHDYLWYCGLQEEHIRLVVGSNLMNDEHADQITKAGHLPFSCNTCTFQKMSNGALNEWLLLDEHCTPQDTAQMHTTGGRSDTGARRATRR</sequence>
<dbReference type="AlphaFoldDB" id="A0AB34IJU2"/>